<protein>
    <submittedName>
        <fullName evidence="1">Uncharacterized protein</fullName>
    </submittedName>
</protein>
<reference evidence="1 2" key="1">
    <citation type="submission" date="2019-02" db="EMBL/GenBank/DDBJ databases">
        <title>Genome sequencing of the rare red list fungi Dentipellis fragilis.</title>
        <authorList>
            <person name="Buettner E."/>
            <person name="Kellner H."/>
        </authorList>
    </citation>
    <scope>NUCLEOTIDE SEQUENCE [LARGE SCALE GENOMIC DNA]</scope>
    <source>
        <strain evidence="1 2">DSM 105465</strain>
    </source>
</reference>
<organism evidence="1 2">
    <name type="scientific">Dentipellis fragilis</name>
    <dbReference type="NCBI Taxonomy" id="205917"/>
    <lineage>
        <taxon>Eukaryota</taxon>
        <taxon>Fungi</taxon>
        <taxon>Dikarya</taxon>
        <taxon>Basidiomycota</taxon>
        <taxon>Agaricomycotina</taxon>
        <taxon>Agaricomycetes</taxon>
        <taxon>Russulales</taxon>
        <taxon>Hericiaceae</taxon>
        <taxon>Dentipellis</taxon>
    </lineage>
</organism>
<sequence>MVSLGIVWFAVARGEMDGSARWYVQTTEGTVEGGRCDWFGRRDGHAAGAEEAAEALPPGSSGRYPHTLPVVPRLMS</sequence>
<dbReference type="Proteomes" id="UP000298327">
    <property type="component" value="Unassembled WGS sequence"/>
</dbReference>
<dbReference type="AlphaFoldDB" id="A0A4Y9YDH1"/>
<name>A0A4Y9YDH1_9AGAM</name>
<accession>A0A4Y9YDH1</accession>
<dbReference type="EMBL" id="SEOQ01000599">
    <property type="protein sequence ID" value="TFY59773.1"/>
    <property type="molecule type" value="Genomic_DNA"/>
</dbReference>
<evidence type="ECO:0000313" key="1">
    <source>
        <dbReference type="EMBL" id="TFY59773.1"/>
    </source>
</evidence>
<keyword evidence="2" id="KW-1185">Reference proteome</keyword>
<proteinExistence type="predicted"/>
<comment type="caution">
    <text evidence="1">The sequence shown here is derived from an EMBL/GenBank/DDBJ whole genome shotgun (WGS) entry which is preliminary data.</text>
</comment>
<evidence type="ECO:0000313" key="2">
    <source>
        <dbReference type="Proteomes" id="UP000298327"/>
    </source>
</evidence>
<gene>
    <name evidence="1" type="ORF">EVG20_g7663</name>
</gene>